<dbReference type="Pfam" id="PF00326">
    <property type="entry name" value="Peptidase_S9"/>
    <property type="match status" value="1"/>
</dbReference>
<keyword evidence="2" id="KW-0645">Protease</keyword>
<accession>A0A0G9MVZ5</accession>
<feature type="signal peptide" evidence="3">
    <location>
        <begin position="1"/>
        <end position="26"/>
    </location>
</feature>
<proteinExistence type="predicted"/>
<keyword evidence="2" id="KW-0720">Serine protease</keyword>
<keyword evidence="1" id="KW-0378">Hydrolase</keyword>
<dbReference type="STRING" id="1581420.AAW00_11325"/>
<dbReference type="PANTHER" id="PTHR42776:SF27">
    <property type="entry name" value="DIPEPTIDYL PEPTIDASE FAMILY MEMBER 6"/>
    <property type="match status" value="1"/>
</dbReference>
<dbReference type="GO" id="GO:0004252">
    <property type="term" value="F:serine-type endopeptidase activity"/>
    <property type="evidence" value="ECO:0007669"/>
    <property type="project" value="TreeGrafter"/>
</dbReference>
<dbReference type="Gene3D" id="2.120.10.30">
    <property type="entry name" value="TolB, C-terminal domain"/>
    <property type="match status" value="2"/>
</dbReference>
<evidence type="ECO:0000256" key="1">
    <source>
        <dbReference type="ARBA" id="ARBA00022801"/>
    </source>
</evidence>
<dbReference type="InterPro" id="IPR001375">
    <property type="entry name" value="Peptidase_S9_cat"/>
</dbReference>
<dbReference type="PATRIC" id="fig|1581420.6.peg.2312"/>
<dbReference type="InterPro" id="IPR011659">
    <property type="entry name" value="WD40"/>
</dbReference>
<dbReference type="PANTHER" id="PTHR42776">
    <property type="entry name" value="SERINE PEPTIDASE S9 FAMILY MEMBER"/>
    <property type="match status" value="1"/>
</dbReference>
<evidence type="ECO:0000313" key="6">
    <source>
        <dbReference type="Proteomes" id="UP000053464"/>
    </source>
</evidence>
<dbReference type="AlphaFoldDB" id="A0A0G9MVZ5"/>
<dbReference type="EMBL" id="LBHB01000002">
    <property type="protein sequence ID" value="KLE34734.1"/>
    <property type="molecule type" value="Genomic_DNA"/>
</dbReference>
<comment type="caution">
    <text evidence="5">The sequence shown here is derived from an EMBL/GenBank/DDBJ whole genome shotgun (WGS) entry which is preliminary data.</text>
</comment>
<sequence length="681" mass="73383">MTMLRAALLATATLMPLALPLAPAAARDLTPEDIARIENTGTVAVSPDGTRIAYTRVHYPDVTMGEDTSTAQQQLFLADGPMQARAFLPEDMNVSNIGFTPDGRMITFLWAEDGGDRALWGIPVDGGSHRQIAGVADARVSAYAFSPDGARVYMLASAAPDEARDAEAEAGFTSVVYEEEQRLNRMFVANVGAEVDADPVAVTVPGYVDSMTIAPGGDWALITSAPSPLVDDSYTSKRANILNLATGSVLAVETPGKIGDVEISPDGRQLSLVAGTDINDPAPTTLYLVDAATGAMRALNEGAAEATGDTEWMADGRLAAIIDVGVQTRLRFYSAEGRMLEEIDPGELILSSLEQGGNRLTVEANAPTFPNELFLYTPRTDGFERWTDHNPWLADIDFGQQRAWTYTARDGTEIEGVLIEPVGGVPSGGAPLILNVHGGPEAHDSNGWSTNYSSPGHVAAGEGYAVFRPNYRGSTGYGSAFSRQHQGDAAGTEFDDLVDAKRALVEAGIADETRVGVTGGSYGGYATAWASTYFSEEFAAGVMFVGISNILSKWGTTDIPGEEYNVHARRYVWDEYDQTLQRSPIYWVDRAETPLLIMHGANDPRVSPTQSYELYRHIKVRQPDTPVRLVLYPGEGHGNAQAAARYDYNVRMMEWFDTYLKTGDRDAAMPGPRPDLQLGGE</sequence>
<protein>
    <recommendedName>
        <fullName evidence="4">Peptidase S9 prolyl oligopeptidase catalytic domain-containing protein</fullName>
    </recommendedName>
</protein>
<keyword evidence="3" id="KW-0732">Signal</keyword>
<dbReference type="RefSeq" id="WP_047004382.1">
    <property type="nucleotide sequence ID" value="NZ_LBHB01000002.1"/>
</dbReference>
<keyword evidence="6" id="KW-1185">Reference proteome</keyword>
<evidence type="ECO:0000313" key="5">
    <source>
        <dbReference type="EMBL" id="KLE34734.1"/>
    </source>
</evidence>
<dbReference type="InterPro" id="IPR011042">
    <property type="entry name" value="6-blade_b-propeller_TolB-like"/>
</dbReference>
<dbReference type="InterPro" id="IPR029058">
    <property type="entry name" value="AB_hydrolase_fold"/>
</dbReference>
<evidence type="ECO:0000259" key="4">
    <source>
        <dbReference type="Pfam" id="PF00326"/>
    </source>
</evidence>
<dbReference type="Pfam" id="PF07676">
    <property type="entry name" value="PD40"/>
    <property type="match status" value="2"/>
</dbReference>
<evidence type="ECO:0000256" key="3">
    <source>
        <dbReference type="SAM" id="SignalP"/>
    </source>
</evidence>
<name>A0A0G9MVZ5_9SPHN</name>
<evidence type="ECO:0000256" key="2">
    <source>
        <dbReference type="ARBA" id="ARBA00022825"/>
    </source>
</evidence>
<dbReference type="Gene3D" id="3.40.50.1820">
    <property type="entry name" value="alpha/beta hydrolase"/>
    <property type="match status" value="1"/>
</dbReference>
<dbReference type="GO" id="GO:0006508">
    <property type="term" value="P:proteolysis"/>
    <property type="evidence" value="ECO:0007669"/>
    <property type="project" value="InterPro"/>
</dbReference>
<dbReference type="SUPFAM" id="SSF53474">
    <property type="entry name" value="alpha/beta-Hydrolases"/>
    <property type="match status" value="1"/>
</dbReference>
<feature type="domain" description="Peptidase S9 prolyl oligopeptidase catalytic" evidence="4">
    <location>
        <begin position="457"/>
        <end position="661"/>
    </location>
</feature>
<organism evidence="5 6">
    <name type="scientific">Aurantiacibacter luteus</name>
    <dbReference type="NCBI Taxonomy" id="1581420"/>
    <lineage>
        <taxon>Bacteria</taxon>
        <taxon>Pseudomonadati</taxon>
        <taxon>Pseudomonadota</taxon>
        <taxon>Alphaproteobacteria</taxon>
        <taxon>Sphingomonadales</taxon>
        <taxon>Erythrobacteraceae</taxon>
        <taxon>Aurantiacibacter</taxon>
    </lineage>
</organism>
<gene>
    <name evidence="5" type="ORF">AAW00_11325</name>
</gene>
<dbReference type="OrthoDB" id="1094230at2"/>
<reference evidence="5 6" key="1">
    <citation type="submission" date="2015-04" db="EMBL/GenBank/DDBJ databases">
        <title>The draft genome sequence of Erythrobacter luteus KA37.</title>
        <authorList>
            <person name="Zhuang L."/>
            <person name="Liu Y."/>
            <person name="Shao Z."/>
        </authorList>
    </citation>
    <scope>NUCLEOTIDE SEQUENCE [LARGE SCALE GENOMIC DNA]</scope>
    <source>
        <strain evidence="5 6">KA37</strain>
    </source>
</reference>
<feature type="chain" id="PRO_5002580042" description="Peptidase S9 prolyl oligopeptidase catalytic domain-containing protein" evidence="3">
    <location>
        <begin position="27"/>
        <end position="681"/>
    </location>
</feature>
<dbReference type="SUPFAM" id="SSF82171">
    <property type="entry name" value="DPP6 N-terminal domain-like"/>
    <property type="match status" value="1"/>
</dbReference>
<dbReference type="Proteomes" id="UP000053464">
    <property type="component" value="Unassembled WGS sequence"/>
</dbReference>